<organism evidence="12 13">
    <name type="scientific">Clytia hemisphaerica</name>
    <dbReference type="NCBI Taxonomy" id="252671"/>
    <lineage>
        <taxon>Eukaryota</taxon>
        <taxon>Metazoa</taxon>
        <taxon>Cnidaria</taxon>
        <taxon>Hydrozoa</taxon>
        <taxon>Hydroidolina</taxon>
        <taxon>Leptothecata</taxon>
        <taxon>Obeliida</taxon>
        <taxon>Clytiidae</taxon>
        <taxon>Clytia</taxon>
    </lineage>
</organism>
<evidence type="ECO:0000256" key="8">
    <source>
        <dbReference type="ARBA" id="ARBA00048679"/>
    </source>
</evidence>
<dbReference type="AlphaFoldDB" id="A0A7M5UDX2"/>
<dbReference type="PROSITE" id="PS00107">
    <property type="entry name" value="PROTEIN_KINASE_ATP"/>
    <property type="match status" value="1"/>
</dbReference>
<evidence type="ECO:0000256" key="6">
    <source>
        <dbReference type="ARBA" id="ARBA00022840"/>
    </source>
</evidence>
<feature type="compositionally biased region" description="Basic and acidic residues" evidence="10">
    <location>
        <begin position="451"/>
        <end position="465"/>
    </location>
</feature>
<reference evidence="12" key="1">
    <citation type="submission" date="2021-01" db="UniProtKB">
        <authorList>
            <consortium name="EnsemblMetazoa"/>
        </authorList>
    </citation>
    <scope>IDENTIFICATION</scope>
</reference>
<feature type="compositionally biased region" description="Basic and acidic residues" evidence="10">
    <location>
        <begin position="398"/>
        <end position="414"/>
    </location>
</feature>
<dbReference type="OrthoDB" id="2649at2759"/>
<protein>
    <recommendedName>
        <fullName evidence="1">non-specific serine/threonine protein kinase</fullName>
        <ecNumber evidence="1">2.7.11.1</ecNumber>
    </recommendedName>
</protein>
<dbReference type="GO" id="GO:0005524">
    <property type="term" value="F:ATP binding"/>
    <property type="evidence" value="ECO:0007669"/>
    <property type="project" value="UniProtKB-UniRule"/>
</dbReference>
<comment type="catalytic activity">
    <reaction evidence="8">
        <text>L-seryl-[protein] + ATP = O-phospho-L-seryl-[protein] + ADP + H(+)</text>
        <dbReference type="Rhea" id="RHEA:17989"/>
        <dbReference type="Rhea" id="RHEA-COMP:9863"/>
        <dbReference type="Rhea" id="RHEA-COMP:11604"/>
        <dbReference type="ChEBI" id="CHEBI:15378"/>
        <dbReference type="ChEBI" id="CHEBI:29999"/>
        <dbReference type="ChEBI" id="CHEBI:30616"/>
        <dbReference type="ChEBI" id="CHEBI:83421"/>
        <dbReference type="ChEBI" id="CHEBI:456216"/>
        <dbReference type="EC" id="2.7.11.1"/>
    </reaction>
</comment>
<evidence type="ECO:0000256" key="5">
    <source>
        <dbReference type="ARBA" id="ARBA00022777"/>
    </source>
</evidence>
<keyword evidence="6 9" id="KW-0067">ATP-binding</keyword>
<sequence length="829" mass="92956">MDDVKGQQRKVLVQRAKKRKGKNNRRKQGGPKKSSTGNSKIRDIFISLMVQLLGKNFINRRRQAIRAVVKACLPEFLNKVFLRVLGLVTLEGAPEAIDNKPHNSKYKRRKNGEKSSSKHRNKKRKKKSSSSKKSNHHGSRKEDEVDGKGRSLSENEESPVEDTDDEEQEDVSDYCTGGYHVVNIGDLFQGRYHVIRKLGWGHFSTVWLAWDLTEKKFVALKIVKSAAHYTETAIDEMKLLIKVREADPDHLGCKHVVQLLDDFKVSGIHGNHICMVFEVLGHNLLKFIIKSSYHGISIPMAKSIIRQTLAGLDYLHTKCNIIHTDVKPENILVCITEDEIQKLAVDATLASQKGKLSKSQTATAPKHIVQKQTDSSMKMSKNKKKKMKQKLKKQLQKHQNEVDEHDETSEKPPEDATITNASETSTTTNENDENNRTSPVAMDISSSNNNLHDDGGDKSKLEKSNSVEMSEEPLTSEKEEDRGESSHTTEDDSSTTLVPSTNSFEPPVFANGDICMSSVDRKDTSKSPVHHNMDTDNSQQQQQQPTSTSPVPTKSKSPSPIQIEVKEVEKTDKPVANGTTSVEDELVSRLKLDSSASTDQKDQSPFSLDNPEITVKIADLGNACWTNHHFTEEIQTRQYRSLEVLLGAGYGTPADIWSTACMAFELVTGDFLFEPHSSEEYSRDEDHIALIMETLGRVPKHIALNGKFSKEFFTRKGELRHIKKLKPWSLTDVMMQKYDWSRKDAEELAGFLTPMLDYVPEKRVTAAECLKHPWLQEKGESFSEPVPADVDVELNAPSPLLKETETLNVEEIPGHVEESAGSSAGSKSE</sequence>
<feature type="compositionally biased region" description="Basic and acidic residues" evidence="10">
    <location>
        <begin position="475"/>
        <end position="490"/>
    </location>
</feature>
<dbReference type="InterPro" id="IPR017441">
    <property type="entry name" value="Protein_kinase_ATP_BS"/>
</dbReference>
<dbReference type="FunFam" id="3.30.200.20:FF:000163">
    <property type="entry name" value="SRSF protein kinase 2 isoform X1"/>
    <property type="match status" value="1"/>
</dbReference>
<dbReference type="Gene3D" id="3.30.200.20">
    <property type="entry name" value="Phosphorylase Kinase, domain 1"/>
    <property type="match status" value="1"/>
</dbReference>
<feature type="compositionally biased region" description="Basic residues" evidence="10">
    <location>
        <begin position="380"/>
        <end position="396"/>
    </location>
</feature>
<evidence type="ECO:0000256" key="4">
    <source>
        <dbReference type="ARBA" id="ARBA00022741"/>
    </source>
</evidence>
<dbReference type="EC" id="2.7.11.1" evidence="1"/>
<dbReference type="PROSITE" id="PS50011">
    <property type="entry name" value="PROTEIN_KINASE_DOM"/>
    <property type="match status" value="1"/>
</dbReference>
<dbReference type="Gene3D" id="1.10.510.10">
    <property type="entry name" value="Transferase(Phosphotransferase) domain 1"/>
    <property type="match status" value="1"/>
</dbReference>
<proteinExistence type="predicted"/>
<dbReference type="PANTHER" id="PTHR47634:SF9">
    <property type="entry name" value="PROTEIN KINASE DOMAIN-CONTAINING PROTEIN-RELATED"/>
    <property type="match status" value="1"/>
</dbReference>
<dbReference type="InterPro" id="IPR051334">
    <property type="entry name" value="SRPK"/>
</dbReference>
<evidence type="ECO:0000256" key="3">
    <source>
        <dbReference type="ARBA" id="ARBA00022679"/>
    </source>
</evidence>
<comment type="catalytic activity">
    <reaction evidence="7">
        <text>L-threonyl-[protein] + ATP = O-phospho-L-threonyl-[protein] + ADP + H(+)</text>
        <dbReference type="Rhea" id="RHEA:46608"/>
        <dbReference type="Rhea" id="RHEA-COMP:11060"/>
        <dbReference type="Rhea" id="RHEA-COMP:11605"/>
        <dbReference type="ChEBI" id="CHEBI:15378"/>
        <dbReference type="ChEBI" id="CHEBI:30013"/>
        <dbReference type="ChEBI" id="CHEBI:30616"/>
        <dbReference type="ChEBI" id="CHEBI:61977"/>
        <dbReference type="ChEBI" id="CHEBI:456216"/>
        <dbReference type="EC" id="2.7.11.1"/>
    </reaction>
</comment>
<feature type="compositionally biased region" description="Basic and acidic residues" evidence="10">
    <location>
        <begin position="140"/>
        <end position="153"/>
    </location>
</feature>
<dbReference type="PROSITE" id="PS00108">
    <property type="entry name" value="PROTEIN_KINASE_ST"/>
    <property type="match status" value="1"/>
</dbReference>
<dbReference type="GO" id="GO:0004674">
    <property type="term" value="F:protein serine/threonine kinase activity"/>
    <property type="evidence" value="ECO:0007669"/>
    <property type="project" value="UniProtKB-KW"/>
</dbReference>
<feature type="region of interest" description="Disordered" evidence="10">
    <location>
        <begin position="95"/>
        <end position="171"/>
    </location>
</feature>
<dbReference type="Proteomes" id="UP000594262">
    <property type="component" value="Unplaced"/>
</dbReference>
<evidence type="ECO:0000256" key="7">
    <source>
        <dbReference type="ARBA" id="ARBA00047899"/>
    </source>
</evidence>
<feature type="compositionally biased region" description="Low complexity" evidence="10">
    <location>
        <begin position="819"/>
        <end position="829"/>
    </location>
</feature>
<dbReference type="EnsemblMetazoa" id="CLYHEMT009387.2">
    <property type="protein sequence ID" value="CLYHEMP009387.2"/>
    <property type="gene ID" value="CLYHEMG009387"/>
</dbReference>
<accession>A0A7M5UDX2</accession>
<evidence type="ECO:0000256" key="2">
    <source>
        <dbReference type="ARBA" id="ARBA00022527"/>
    </source>
</evidence>
<keyword evidence="3" id="KW-0808">Transferase</keyword>
<evidence type="ECO:0000256" key="9">
    <source>
        <dbReference type="PROSITE-ProRule" id="PRU10141"/>
    </source>
</evidence>
<evidence type="ECO:0000313" key="12">
    <source>
        <dbReference type="EnsemblMetazoa" id="CLYHEMP009387.2"/>
    </source>
</evidence>
<feature type="region of interest" description="Disordered" evidence="10">
    <location>
        <begin position="797"/>
        <end position="829"/>
    </location>
</feature>
<keyword evidence="13" id="KW-1185">Reference proteome</keyword>
<dbReference type="Pfam" id="PF00069">
    <property type="entry name" value="Pkinase"/>
    <property type="match status" value="2"/>
</dbReference>
<dbReference type="GO" id="GO:0005737">
    <property type="term" value="C:cytoplasm"/>
    <property type="evidence" value="ECO:0007669"/>
    <property type="project" value="TreeGrafter"/>
</dbReference>
<evidence type="ECO:0000256" key="10">
    <source>
        <dbReference type="SAM" id="MobiDB-lite"/>
    </source>
</evidence>
<dbReference type="GO" id="GO:0005634">
    <property type="term" value="C:nucleus"/>
    <property type="evidence" value="ECO:0007669"/>
    <property type="project" value="TreeGrafter"/>
</dbReference>
<keyword evidence="4 9" id="KW-0547">Nucleotide-binding</keyword>
<feature type="compositionally biased region" description="Acidic residues" evidence="10">
    <location>
        <begin position="154"/>
        <end position="171"/>
    </location>
</feature>
<evidence type="ECO:0000259" key="11">
    <source>
        <dbReference type="PROSITE" id="PS50011"/>
    </source>
</evidence>
<feature type="compositionally biased region" description="Low complexity" evidence="10">
    <location>
        <begin position="538"/>
        <end position="560"/>
    </location>
</feature>
<dbReference type="InterPro" id="IPR008271">
    <property type="entry name" value="Ser/Thr_kinase_AS"/>
</dbReference>
<dbReference type="FunFam" id="1.10.510.10:FF:001037">
    <property type="entry name" value="SRSF protein kinase 2"/>
    <property type="match status" value="1"/>
</dbReference>
<feature type="domain" description="Protein kinase" evidence="11">
    <location>
        <begin position="192"/>
        <end position="775"/>
    </location>
</feature>
<feature type="region of interest" description="Disordered" evidence="10">
    <location>
        <begin position="1"/>
        <end position="38"/>
    </location>
</feature>
<dbReference type="InterPro" id="IPR011009">
    <property type="entry name" value="Kinase-like_dom_sf"/>
</dbReference>
<evidence type="ECO:0000256" key="1">
    <source>
        <dbReference type="ARBA" id="ARBA00012513"/>
    </source>
</evidence>
<name>A0A7M5UDX2_9CNID</name>
<feature type="compositionally biased region" description="Basic and acidic residues" evidence="10">
    <location>
        <begin position="564"/>
        <end position="573"/>
    </location>
</feature>
<feature type="compositionally biased region" description="Low complexity" evidence="10">
    <location>
        <begin position="417"/>
        <end position="429"/>
    </location>
</feature>
<feature type="binding site" evidence="9">
    <location>
        <position position="221"/>
    </location>
    <ligand>
        <name>ATP</name>
        <dbReference type="ChEBI" id="CHEBI:30616"/>
    </ligand>
</feature>
<feature type="compositionally biased region" description="Basic residues" evidence="10">
    <location>
        <begin position="15"/>
        <end position="30"/>
    </location>
</feature>
<dbReference type="SMART" id="SM00220">
    <property type="entry name" value="S_TKc"/>
    <property type="match status" value="1"/>
</dbReference>
<feature type="compositionally biased region" description="Basic residues" evidence="10">
    <location>
        <begin position="102"/>
        <end position="139"/>
    </location>
</feature>
<dbReference type="GO" id="GO:0050684">
    <property type="term" value="P:regulation of mRNA processing"/>
    <property type="evidence" value="ECO:0007669"/>
    <property type="project" value="TreeGrafter"/>
</dbReference>
<keyword evidence="5" id="KW-0418">Kinase</keyword>
<dbReference type="SUPFAM" id="SSF56112">
    <property type="entry name" value="Protein kinase-like (PK-like)"/>
    <property type="match status" value="1"/>
</dbReference>
<dbReference type="InterPro" id="IPR000719">
    <property type="entry name" value="Prot_kinase_dom"/>
</dbReference>
<dbReference type="GO" id="GO:0000245">
    <property type="term" value="P:spliceosomal complex assembly"/>
    <property type="evidence" value="ECO:0007669"/>
    <property type="project" value="TreeGrafter"/>
</dbReference>
<feature type="region of interest" description="Disordered" evidence="10">
    <location>
        <begin position="354"/>
        <end position="582"/>
    </location>
</feature>
<evidence type="ECO:0000313" key="13">
    <source>
        <dbReference type="Proteomes" id="UP000594262"/>
    </source>
</evidence>
<dbReference type="PANTHER" id="PTHR47634">
    <property type="entry name" value="PROTEIN KINASE DOMAIN-CONTAINING PROTEIN-RELATED"/>
    <property type="match status" value="1"/>
</dbReference>
<keyword evidence="2" id="KW-0723">Serine/threonine-protein kinase</keyword>